<feature type="domain" description="Tetrapyrrole biosynthesis glutamyl-tRNA reductase dimerisation" evidence="14">
    <location>
        <begin position="330"/>
        <end position="422"/>
    </location>
</feature>
<comment type="pathway">
    <text evidence="1 8 13">Porphyrin-containing compound metabolism; protoporphyrin-IX biosynthesis; 5-aminolevulinate from L-glutamyl-tRNA(Glu): step 1/2.</text>
</comment>
<dbReference type="Pfam" id="PF05201">
    <property type="entry name" value="GlutR_N"/>
    <property type="match status" value="1"/>
</dbReference>
<dbReference type="EC" id="1.2.1.70" evidence="3 8"/>
<evidence type="ECO:0000256" key="8">
    <source>
        <dbReference type="HAMAP-Rule" id="MF_00087"/>
    </source>
</evidence>
<feature type="binding site" evidence="8 10">
    <location>
        <begin position="45"/>
        <end position="48"/>
    </location>
    <ligand>
        <name>substrate</name>
    </ligand>
</feature>
<comment type="caution">
    <text evidence="17">The sequence shown here is derived from an EMBL/GenBank/DDBJ whole genome shotgun (WGS) entry which is preliminary data.</text>
</comment>
<gene>
    <name evidence="8" type="primary">hemA</name>
    <name evidence="17" type="ORF">F8O02_06115</name>
</gene>
<dbReference type="Gene3D" id="3.40.50.720">
    <property type="entry name" value="NAD(P)-binding Rossmann-like Domain"/>
    <property type="match status" value="1"/>
</dbReference>
<comment type="catalytic activity">
    <reaction evidence="7 8 13">
        <text>(S)-4-amino-5-oxopentanoate + tRNA(Glu) + NADP(+) = L-glutamyl-tRNA(Glu) + NADPH + H(+)</text>
        <dbReference type="Rhea" id="RHEA:12344"/>
        <dbReference type="Rhea" id="RHEA-COMP:9663"/>
        <dbReference type="Rhea" id="RHEA-COMP:9680"/>
        <dbReference type="ChEBI" id="CHEBI:15378"/>
        <dbReference type="ChEBI" id="CHEBI:57501"/>
        <dbReference type="ChEBI" id="CHEBI:57783"/>
        <dbReference type="ChEBI" id="CHEBI:58349"/>
        <dbReference type="ChEBI" id="CHEBI:78442"/>
        <dbReference type="ChEBI" id="CHEBI:78520"/>
        <dbReference type="EC" id="1.2.1.70"/>
    </reaction>
</comment>
<keyword evidence="5 8" id="KW-0560">Oxidoreductase</keyword>
<evidence type="ECO:0000313" key="18">
    <source>
        <dbReference type="Proteomes" id="UP000481339"/>
    </source>
</evidence>
<dbReference type="OrthoDB" id="110209at2"/>
<dbReference type="GO" id="GO:0050661">
    <property type="term" value="F:NADP binding"/>
    <property type="evidence" value="ECO:0007669"/>
    <property type="project" value="InterPro"/>
</dbReference>
<evidence type="ECO:0000256" key="13">
    <source>
        <dbReference type="RuleBase" id="RU000584"/>
    </source>
</evidence>
<dbReference type="Gene3D" id="3.30.460.30">
    <property type="entry name" value="Glutamyl-tRNA reductase, N-terminal domain"/>
    <property type="match status" value="1"/>
</dbReference>
<evidence type="ECO:0000256" key="5">
    <source>
        <dbReference type="ARBA" id="ARBA00023002"/>
    </source>
</evidence>
<dbReference type="AlphaFoldDB" id="A0A7C8FUE1"/>
<evidence type="ECO:0000256" key="3">
    <source>
        <dbReference type="ARBA" id="ARBA00012970"/>
    </source>
</evidence>
<dbReference type="RefSeq" id="WP_158036368.1">
    <property type="nucleotide sequence ID" value="NZ_BAAAZV010000020.1"/>
</dbReference>
<feature type="binding site" evidence="8 10">
    <location>
        <position position="121"/>
    </location>
    <ligand>
        <name>substrate</name>
    </ligand>
</feature>
<comment type="subunit">
    <text evidence="8">Homodimer.</text>
</comment>
<comment type="miscellaneous">
    <text evidence="8">During catalysis, the active site Cys acts as a nucleophile attacking the alpha-carbonyl group of tRNA-bound glutamate with the formation of a thioester intermediate between enzyme and glutamate, and the concomitant release of tRNA(Glu). The thioester intermediate is finally reduced by direct hydride transfer from NADPH, to form the product GSA.</text>
</comment>
<evidence type="ECO:0000256" key="4">
    <source>
        <dbReference type="ARBA" id="ARBA00022857"/>
    </source>
</evidence>
<dbReference type="UniPathway" id="UPA00251">
    <property type="reaction ID" value="UER00316"/>
</dbReference>
<reference evidence="17 18" key="1">
    <citation type="submission" date="2019-09" db="EMBL/GenBank/DDBJ databases">
        <title>Phylogeny of genus Pseudoclavibacter and closely related genus.</title>
        <authorList>
            <person name="Li Y."/>
        </authorList>
    </citation>
    <scope>NUCLEOTIDE SEQUENCE [LARGE SCALE GENOMIC DNA]</scope>
    <source>
        <strain evidence="17 18">JCM 16921</strain>
    </source>
</reference>
<organism evidence="17 18">
    <name type="scientific">Pseudoclavibacter caeni</name>
    <dbReference type="NCBI Taxonomy" id="908846"/>
    <lineage>
        <taxon>Bacteria</taxon>
        <taxon>Bacillati</taxon>
        <taxon>Actinomycetota</taxon>
        <taxon>Actinomycetes</taxon>
        <taxon>Micrococcales</taxon>
        <taxon>Microbacteriaceae</taxon>
        <taxon>Pseudoclavibacter</taxon>
    </lineage>
</organism>
<evidence type="ECO:0000256" key="9">
    <source>
        <dbReference type="PIRSR" id="PIRSR000445-1"/>
    </source>
</evidence>
<keyword evidence="6 8" id="KW-0627">Porphyrin biosynthesis</keyword>
<feature type="active site" description="Nucleophile" evidence="8 9">
    <location>
        <position position="46"/>
    </location>
</feature>
<dbReference type="InterPro" id="IPR015895">
    <property type="entry name" value="4pyrrol_synth_GluRdtase_N"/>
</dbReference>
<evidence type="ECO:0000256" key="7">
    <source>
        <dbReference type="ARBA" id="ARBA00047464"/>
    </source>
</evidence>
<feature type="site" description="Important for activity" evidence="8 12">
    <location>
        <position position="100"/>
    </location>
</feature>
<accession>A0A7C8FUE1</accession>
<evidence type="ECO:0000256" key="11">
    <source>
        <dbReference type="PIRSR" id="PIRSR000445-3"/>
    </source>
</evidence>
<dbReference type="NCBIfam" id="NF000750">
    <property type="entry name" value="PRK00045.3-4"/>
    <property type="match status" value="1"/>
</dbReference>
<dbReference type="SUPFAM" id="SSF69742">
    <property type="entry name" value="Glutamyl tRNA-reductase catalytic, N-terminal domain"/>
    <property type="match status" value="1"/>
</dbReference>
<dbReference type="Pfam" id="PF00745">
    <property type="entry name" value="GlutR_dimer"/>
    <property type="match status" value="1"/>
</dbReference>
<dbReference type="PANTHER" id="PTHR43013">
    <property type="entry name" value="GLUTAMYL-TRNA REDUCTASE"/>
    <property type="match status" value="1"/>
</dbReference>
<evidence type="ECO:0000256" key="1">
    <source>
        <dbReference type="ARBA" id="ARBA00005059"/>
    </source>
</evidence>
<comment type="similarity">
    <text evidence="2 8 13">Belongs to the glutamyl-tRNA reductase family.</text>
</comment>
<dbReference type="GO" id="GO:0008883">
    <property type="term" value="F:glutamyl-tRNA reductase activity"/>
    <property type="evidence" value="ECO:0007669"/>
    <property type="project" value="UniProtKB-UniRule"/>
</dbReference>
<dbReference type="SUPFAM" id="SSF51735">
    <property type="entry name" value="NAD(P)-binding Rossmann-fold domains"/>
    <property type="match status" value="1"/>
</dbReference>
<comment type="domain">
    <text evidence="8">Possesses an unusual extended V-shaped dimeric structure with each monomer consisting of three distinct domains arranged along a curved 'spinal' alpha-helix. The N-terminal catalytic domain specifically recognizes the glutamate moiety of the substrate. The second domain is the NADPH-binding domain, and the third C-terminal domain is responsible for dimerization.</text>
</comment>
<dbReference type="InterPro" id="IPR036291">
    <property type="entry name" value="NAD(P)-bd_dom_sf"/>
</dbReference>
<dbReference type="GO" id="GO:0019353">
    <property type="term" value="P:protoporphyrinogen IX biosynthetic process from glutamate"/>
    <property type="evidence" value="ECO:0007669"/>
    <property type="project" value="TreeGrafter"/>
</dbReference>
<dbReference type="Proteomes" id="UP000481339">
    <property type="component" value="Unassembled WGS sequence"/>
</dbReference>
<evidence type="ECO:0000256" key="10">
    <source>
        <dbReference type="PIRSR" id="PIRSR000445-2"/>
    </source>
</evidence>
<evidence type="ECO:0000313" key="17">
    <source>
        <dbReference type="EMBL" id="KAB1631899.1"/>
    </source>
</evidence>
<keyword evidence="4 8" id="KW-0521">NADP</keyword>
<protein>
    <recommendedName>
        <fullName evidence="3 8">Glutamyl-tRNA reductase</fullName>
        <shortName evidence="8">GluTR</shortName>
        <ecNumber evidence="3 8">1.2.1.70</ecNumber>
    </recommendedName>
</protein>
<feature type="binding site" evidence="8 10">
    <location>
        <begin position="115"/>
        <end position="117"/>
    </location>
    <ligand>
        <name>substrate</name>
    </ligand>
</feature>
<feature type="binding site" evidence="8 10">
    <location>
        <position position="110"/>
    </location>
    <ligand>
        <name>substrate</name>
    </ligand>
</feature>
<evidence type="ECO:0000259" key="14">
    <source>
        <dbReference type="Pfam" id="PF00745"/>
    </source>
</evidence>
<evidence type="ECO:0000256" key="12">
    <source>
        <dbReference type="PIRSR" id="PIRSR000445-4"/>
    </source>
</evidence>
<dbReference type="InterPro" id="IPR000343">
    <property type="entry name" value="4pyrrol_synth_GluRdtase"/>
</dbReference>
<feature type="domain" description="Quinate/shikimate 5-dehydrogenase/glutamyl-tRNA reductase" evidence="15">
    <location>
        <begin position="177"/>
        <end position="314"/>
    </location>
</feature>
<evidence type="ECO:0000259" key="16">
    <source>
        <dbReference type="Pfam" id="PF05201"/>
    </source>
</evidence>
<comment type="function">
    <text evidence="8">Catalyzes the NADPH-dependent reduction of glutamyl-tRNA(Glu) to glutamate 1-semialdehyde (GSA).</text>
</comment>
<sequence length="462" mass="49158">MLLCVSSSHKNAPFSLLGSLSGARDAARTLAARHEFFTGAVAVATCNRFEAYLDVTQPTGTDPRLAVAAAWQAISEHTGVDVADLRAHSAVYVDDDAAEHLFSVAAGLESLVVGETEISGQVADALARARELGTTSPGLERLFQTAAHTSREVKNRTGIGRMGRSIVRLALTLCDSRIVDWSALRVLLIGTGQYARVTVAALRDRGVRDIAVHSASGRAETFARPRDLRPVDPAQVGDEVAAADLIVTCTTAPRTVLDAATLVAARDAAAQPAVGPTAVPERPSRQLVIDLGMPRNVAVDVADLPDVDLLDLETIRLHAPLDELRSDEAARELVDAAAHDFHEQRNQQRVGHGLARLKSLYFDVLDEEIARAAHHEPSAQATEKALRHLTGRLLHVTMRRSRELAARDRHDEVLAALDALYGITAEQATPASRCGACPIAHELGGGHQADATAAEDDAAASA</sequence>
<dbReference type="InterPro" id="IPR015896">
    <property type="entry name" value="4pyrrol_synth_GluRdtase_dimer"/>
</dbReference>
<evidence type="ECO:0000256" key="2">
    <source>
        <dbReference type="ARBA" id="ARBA00005916"/>
    </source>
</evidence>
<dbReference type="InterPro" id="IPR006151">
    <property type="entry name" value="Shikm_DH/Glu-tRNA_Rdtase"/>
</dbReference>
<proteinExistence type="inferred from homology"/>
<name>A0A7C8FUE1_9MICO</name>
<feature type="binding site" evidence="8 11">
    <location>
        <begin position="190"/>
        <end position="195"/>
    </location>
    <ligand>
        <name>NADP(+)</name>
        <dbReference type="ChEBI" id="CHEBI:58349"/>
    </ligand>
</feature>
<dbReference type="PANTHER" id="PTHR43013:SF1">
    <property type="entry name" value="GLUTAMYL-TRNA REDUCTASE"/>
    <property type="match status" value="1"/>
</dbReference>
<feature type="domain" description="Glutamyl-tRNA reductase N-terminal" evidence="16">
    <location>
        <begin position="5"/>
        <end position="157"/>
    </location>
</feature>
<dbReference type="NCBIfam" id="TIGR01035">
    <property type="entry name" value="hemA"/>
    <property type="match status" value="1"/>
</dbReference>
<dbReference type="HAMAP" id="MF_00087">
    <property type="entry name" value="Glu_tRNA_reductase"/>
    <property type="match status" value="1"/>
</dbReference>
<dbReference type="InterPro" id="IPR036343">
    <property type="entry name" value="GluRdtase_N_sf"/>
</dbReference>
<dbReference type="EMBL" id="WBKA01000004">
    <property type="protein sequence ID" value="KAB1631899.1"/>
    <property type="molecule type" value="Genomic_DNA"/>
</dbReference>
<dbReference type="PIRSF" id="PIRSF000445">
    <property type="entry name" value="4pyrrol_synth_GluRdtase"/>
    <property type="match status" value="1"/>
</dbReference>
<evidence type="ECO:0000256" key="6">
    <source>
        <dbReference type="ARBA" id="ARBA00023244"/>
    </source>
</evidence>
<keyword evidence="18" id="KW-1185">Reference proteome</keyword>
<dbReference type="Pfam" id="PF01488">
    <property type="entry name" value="Shikimate_DH"/>
    <property type="match status" value="1"/>
</dbReference>
<evidence type="ECO:0000259" key="15">
    <source>
        <dbReference type="Pfam" id="PF01488"/>
    </source>
</evidence>